<protein>
    <submittedName>
        <fullName evidence="1">Uncharacterized protein</fullName>
    </submittedName>
</protein>
<sequence length="82" mass="10083">MHRLQRMRLLEVDTILAKQLLHTTIYHIWKERSARRHQQSRVTTDHMCRLIGKEVRNRITSLKYKHDQKYGGLLRRWFQLTS</sequence>
<keyword evidence="2" id="KW-1185">Reference proteome</keyword>
<proteinExistence type="predicted"/>
<dbReference type="Proteomes" id="UP001642260">
    <property type="component" value="Unassembled WGS sequence"/>
</dbReference>
<dbReference type="AlphaFoldDB" id="A0ABC8JA57"/>
<reference evidence="1 2" key="1">
    <citation type="submission" date="2022-03" db="EMBL/GenBank/DDBJ databases">
        <authorList>
            <person name="Macdonald S."/>
            <person name="Ahmed S."/>
            <person name="Newling K."/>
        </authorList>
    </citation>
    <scope>NUCLEOTIDE SEQUENCE [LARGE SCALE GENOMIC DNA]</scope>
</reference>
<dbReference type="EMBL" id="CAKOAT010088488">
    <property type="protein sequence ID" value="CAH8319299.1"/>
    <property type="molecule type" value="Genomic_DNA"/>
</dbReference>
<evidence type="ECO:0000313" key="1">
    <source>
        <dbReference type="EMBL" id="CAH8319299.1"/>
    </source>
</evidence>
<name>A0ABC8JA57_ERUVS</name>
<comment type="caution">
    <text evidence="1">The sequence shown here is derived from an EMBL/GenBank/DDBJ whole genome shotgun (WGS) entry which is preliminary data.</text>
</comment>
<accession>A0ABC8JA57</accession>
<evidence type="ECO:0000313" key="2">
    <source>
        <dbReference type="Proteomes" id="UP001642260"/>
    </source>
</evidence>
<organism evidence="1 2">
    <name type="scientific">Eruca vesicaria subsp. sativa</name>
    <name type="common">Garden rocket</name>
    <name type="synonym">Eruca sativa</name>
    <dbReference type="NCBI Taxonomy" id="29727"/>
    <lineage>
        <taxon>Eukaryota</taxon>
        <taxon>Viridiplantae</taxon>
        <taxon>Streptophyta</taxon>
        <taxon>Embryophyta</taxon>
        <taxon>Tracheophyta</taxon>
        <taxon>Spermatophyta</taxon>
        <taxon>Magnoliopsida</taxon>
        <taxon>eudicotyledons</taxon>
        <taxon>Gunneridae</taxon>
        <taxon>Pentapetalae</taxon>
        <taxon>rosids</taxon>
        <taxon>malvids</taxon>
        <taxon>Brassicales</taxon>
        <taxon>Brassicaceae</taxon>
        <taxon>Brassiceae</taxon>
        <taxon>Eruca</taxon>
    </lineage>
</organism>
<gene>
    <name evidence="1" type="ORF">ERUC_LOCUS8432</name>
</gene>